<organism evidence="2 3">
    <name type="scientific">Rothia aeria</name>
    <dbReference type="NCBI Taxonomy" id="172042"/>
    <lineage>
        <taxon>Bacteria</taxon>
        <taxon>Bacillati</taxon>
        <taxon>Actinomycetota</taxon>
        <taxon>Actinomycetes</taxon>
        <taxon>Micrococcales</taxon>
        <taxon>Micrococcaceae</taxon>
        <taxon>Rothia</taxon>
    </lineage>
</organism>
<feature type="transmembrane region" description="Helical" evidence="1">
    <location>
        <begin position="58"/>
        <end position="77"/>
    </location>
</feature>
<dbReference type="RefSeq" id="WP_126499644.1">
    <property type="nucleotide sequence ID" value="NZ_LR134479.1"/>
</dbReference>
<dbReference type="PANTHER" id="PTHR14136">
    <property type="entry name" value="BTB_POZ DOMAIN-CONTAINING PROTEIN KCTD9"/>
    <property type="match status" value="1"/>
</dbReference>
<evidence type="ECO:0000313" key="2">
    <source>
        <dbReference type="EMBL" id="VEI22376.1"/>
    </source>
</evidence>
<accession>A0A7Z9A3D6</accession>
<dbReference type="Gene3D" id="2.160.20.80">
    <property type="entry name" value="E3 ubiquitin-protein ligase SopA"/>
    <property type="match status" value="2"/>
</dbReference>
<sequence length="543" mass="62951">MAEKTKKAQIFKRDNTWWSKNWFYTILIAVAVIGGVCAFWVVPFVVPQPFSKDDSISTLRQAVLVATGGVLAILTLWENRRKNDQEHMRQVHAERRARYAKAIEQLADEKAPIRLGGVYTLVKLVDEWLADEKTLPIEKERQEEGQVIINSLCAYIRSPFDLASKTEVLSQNETPENYEGGNQQFIKDQARFREEKELRLTILEAVRNRLNKGTRIHKNGTQKLLPGQWSGFEYDFSNTVFFYPVGFNNSYFDASSNFSGVKFTENANFYRAKFTEIADFSWAKFTENANFSKAKFTGDAHFSKAEFTRDADFFGAEFTRDADFSEAQFTKNADFFGAEFTNAHFSKAEFTNAHFSKAEFTNAHFSEAKFTKDTDFSRAKFTRDAHFSEAKFTQYANFYRAKFTQNANFSKAEFTNADFSEAEFTQNAKFFWAKFTQNANFSRAKFTQNANFAWVEFTQNANFFEATFEEKPKFELTLYNKPHKAKFSHRANPEDYNFKVSDNSRYKIETEEKEYNETKFIIPKGTELFDPDEPSEQDNNDGN</sequence>
<feature type="transmembrane region" description="Helical" evidence="1">
    <location>
        <begin position="21"/>
        <end position="46"/>
    </location>
</feature>
<keyword evidence="1" id="KW-0812">Transmembrane</keyword>
<reference evidence="2 3" key="1">
    <citation type="submission" date="2018-12" db="EMBL/GenBank/DDBJ databases">
        <authorList>
            <consortium name="Pathogen Informatics"/>
        </authorList>
    </citation>
    <scope>NUCLEOTIDE SEQUENCE [LARGE SCALE GENOMIC DNA]</scope>
    <source>
        <strain evidence="2 3">NCTC10207</strain>
    </source>
</reference>
<gene>
    <name evidence="2" type="ORF">NCTC10207_00451</name>
</gene>
<dbReference type="SUPFAM" id="SSF141571">
    <property type="entry name" value="Pentapeptide repeat-like"/>
    <property type="match status" value="1"/>
</dbReference>
<name>A0A7Z9A3D6_9MICC</name>
<proteinExistence type="predicted"/>
<dbReference type="PANTHER" id="PTHR14136:SF17">
    <property type="entry name" value="BTB_POZ DOMAIN-CONTAINING PROTEIN KCTD9"/>
    <property type="match status" value="1"/>
</dbReference>
<evidence type="ECO:0000256" key="1">
    <source>
        <dbReference type="SAM" id="Phobius"/>
    </source>
</evidence>
<dbReference type="InterPro" id="IPR051082">
    <property type="entry name" value="Pentapeptide-BTB/POZ_domain"/>
</dbReference>
<keyword evidence="1" id="KW-0472">Membrane</keyword>
<dbReference type="InterPro" id="IPR001646">
    <property type="entry name" value="5peptide_repeat"/>
</dbReference>
<evidence type="ECO:0000313" key="3">
    <source>
        <dbReference type="Proteomes" id="UP000282386"/>
    </source>
</evidence>
<dbReference type="Proteomes" id="UP000282386">
    <property type="component" value="Chromosome"/>
</dbReference>
<protein>
    <submittedName>
        <fullName evidence="2">Uncharacterized protein conserved in bacteria</fullName>
    </submittedName>
</protein>
<dbReference type="Pfam" id="PF13576">
    <property type="entry name" value="Pentapeptide_3"/>
    <property type="match status" value="2"/>
</dbReference>
<keyword evidence="1" id="KW-1133">Transmembrane helix</keyword>
<dbReference type="AlphaFoldDB" id="A0A7Z9A3D6"/>
<dbReference type="EMBL" id="LR134479">
    <property type="protein sequence ID" value="VEI22376.1"/>
    <property type="molecule type" value="Genomic_DNA"/>
</dbReference>